<sequence>MSNLTEEKDVRVTIGFPSSHSQAYYKLEPVSLFHKFVPAIAIDSWVYHSELRYVQMGKKLDALLGRTFKPAKFKAVVNLAISRLAVLKNQRQVRLRHARSDVLELLQLGHHERASLRVEHAIKDQNMLDVYDKIEGYCNLLIERVHLIEQERECPEELKEAASGLLYAASRCGDFPEIQEIRAVLTTRFGKEFAARAIELRNNCGVHPQIIQKMSTRMPSLESRMKVLKDIAFENGIVLQLDETSVLVEEQSNVEKQNQHKPEKKEENASILPSRGKDEELTNSFKGRGKYKDVADAAQAAFESAAYAAAAARAALELSRSDSHDPDDHDSPSLQPRKVEDGDDNVRPQLEEKEILSETQRKEFEKDVDELKKPKDISCNSTDEILKGATASVDAEIEADPLENEVVFDDSDDETDNKQNRNQSSKQTSSGYGAGSTQLVYTVPGSKMQSVPQLDLQKRPISVRTR</sequence>
<evidence type="ECO:0000256" key="2">
    <source>
        <dbReference type="SAM" id="MobiDB-lite"/>
    </source>
</evidence>
<protein>
    <submittedName>
        <fullName evidence="3">IST1-like protein</fullName>
    </submittedName>
</protein>
<dbReference type="InterPro" id="IPR005061">
    <property type="entry name" value="Ist1"/>
</dbReference>
<dbReference type="FunFam" id="1.20.1260.60:FF:000002">
    <property type="entry name" value="Vacuolar protein sorting-associated protein IST1"/>
    <property type="match status" value="1"/>
</dbReference>
<organism evidence="3 4">
    <name type="scientific">Mucuna pruriens</name>
    <name type="common">Velvet bean</name>
    <name type="synonym">Dolichos pruriens</name>
    <dbReference type="NCBI Taxonomy" id="157652"/>
    <lineage>
        <taxon>Eukaryota</taxon>
        <taxon>Viridiplantae</taxon>
        <taxon>Streptophyta</taxon>
        <taxon>Embryophyta</taxon>
        <taxon>Tracheophyta</taxon>
        <taxon>Spermatophyta</taxon>
        <taxon>Magnoliopsida</taxon>
        <taxon>eudicotyledons</taxon>
        <taxon>Gunneridae</taxon>
        <taxon>Pentapetalae</taxon>
        <taxon>rosids</taxon>
        <taxon>fabids</taxon>
        <taxon>Fabales</taxon>
        <taxon>Fabaceae</taxon>
        <taxon>Papilionoideae</taxon>
        <taxon>50 kb inversion clade</taxon>
        <taxon>NPAAA clade</taxon>
        <taxon>indigoferoid/millettioid clade</taxon>
        <taxon>Phaseoleae</taxon>
        <taxon>Mucuna</taxon>
    </lineage>
</organism>
<evidence type="ECO:0000313" key="4">
    <source>
        <dbReference type="Proteomes" id="UP000257109"/>
    </source>
</evidence>
<dbReference type="PANTHER" id="PTHR12161:SF16">
    <property type="entry name" value="REGULATOR OF VPS4 ACTIVITY IN THE MVB PATHWAY PROTEIN"/>
    <property type="match status" value="1"/>
</dbReference>
<feature type="compositionally biased region" description="Polar residues" evidence="2">
    <location>
        <begin position="420"/>
        <end position="440"/>
    </location>
</feature>
<feature type="compositionally biased region" description="Basic and acidic residues" evidence="2">
    <location>
        <begin position="319"/>
        <end position="376"/>
    </location>
</feature>
<comment type="similarity">
    <text evidence="1">Belongs to the IST1 family.</text>
</comment>
<feature type="region of interest" description="Disordered" evidence="2">
    <location>
        <begin position="318"/>
        <end position="466"/>
    </location>
</feature>
<gene>
    <name evidence="3" type="ORF">CR513_05602</name>
</gene>
<feature type="compositionally biased region" description="Basic and acidic residues" evidence="2">
    <location>
        <begin position="257"/>
        <end position="268"/>
    </location>
</feature>
<feature type="non-terminal residue" evidence="3">
    <location>
        <position position="1"/>
    </location>
</feature>
<dbReference type="AlphaFoldDB" id="A0A371I4M1"/>
<dbReference type="GO" id="GO:0015031">
    <property type="term" value="P:protein transport"/>
    <property type="evidence" value="ECO:0007669"/>
    <property type="project" value="InterPro"/>
</dbReference>
<name>A0A371I4M1_MUCPR</name>
<dbReference type="Proteomes" id="UP000257109">
    <property type="component" value="Unassembled WGS sequence"/>
</dbReference>
<evidence type="ECO:0000313" key="3">
    <source>
        <dbReference type="EMBL" id="RDY09946.1"/>
    </source>
</evidence>
<keyword evidence="4" id="KW-1185">Reference proteome</keyword>
<feature type="region of interest" description="Disordered" evidence="2">
    <location>
        <begin position="250"/>
        <end position="284"/>
    </location>
</feature>
<dbReference type="OrthoDB" id="29853at2759"/>
<feature type="compositionally biased region" description="Acidic residues" evidence="2">
    <location>
        <begin position="395"/>
        <end position="415"/>
    </location>
</feature>
<dbReference type="STRING" id="157652.A0A371I4M1"/>
<dbReference type="EMBL" id="QJKJ01000943">
    <property type="protein sequence ID" value="RDY09946.1"/>
    <property type="molecule type" value="Genomic_DNA"/>
</dbReference>
<proteinExistence type="inferred from homology"/>
<reference evidence="3" key="1">
    <citation type="submission" date="2018-05" db="EMBL/GenBank/DDBJ databases">
        <title>Draft genome of Mucuna pruriens seed.</title>
        <authorList>
            <person name="Nnadi N.E."/>
            <person name="Vos R."/>
            <person name="Hasami M.H."/>
            <person name="Devisetty U.K."/>
            <person name="Aguiy J.C."/>
        </authorList>
    </citation>
    <scope>NUCLEOTIDE SEQUENCE [LARGE SCALE GENOMIC DNA]</scope>
    <source>
        <strain evidence="3">JCA_2017</strain>
    </source>
</reference>
<dbReference type="Pfam" id="PF03398">
    <property type="entry name" value="Ist1"/>
    <property type="match status" value="1"/>
</dbReference>
<comment type="caution">
    <text evidence="3">The sequence shown here is derived from an EMBL/GenBank/DDBJ whole genome shotgun (WGS) entry which is preliminary data.</text>
</comment>
<dbReference type="PANTHER" id="PTHR12161">
    <property type="entry name" value="IST1 FAMILY MEMBER"/>
    <property type="match status" value="1"/>
</dbReference>
<accession>A0A371I4M1</accession>
<dbReference type="InterPro" id="IPR042277">
    <property type="entry name" value="IST1-like"/>
</dbReference>
<dbReference type="Gene3D" id="1.20.1260.60">
    <property type="entry name" value="Vacuolar protein sorting-associated protein Ist1"/>
    <property type="match status" value="1"/>
</dbReference>
<evidence type="ECO:0000256" key="1">
    <source>
        <dbReference type="ARBA" id="ARBA00005536"/>
    </source>
</evidence>